<dbReference type="GO" id="GO:0008270">
    <property type="term" value="F:zinc ion binding"/>
    <property type="evidence" value="ECO:0007669"/>
    <property type="project" value="UniProtKB-KW"/>
</dbReference>
<keyword evidence="9" id="KW-1185">Reference proteome</keyword>
<dbReference type="InterPro" id="IPR013083">
    <property type="entry name" value="Znf_RING/FYVE/PHD"/>
</dbReference>
<dbReference type="SMART" id="SM00184">
    <property type="entry name" value="RING"/>
    <property type="match status" value="1"/>
</dbReference>
<dbReference type="GO" id="GO:0061630">
    <property type="term" value="F:ubiquitin protein ligase activity"/>
    <property type="evidence" value="ECO:0007669"/>
    <property type="project" value="UniProtKB-EC"/>
</dbReference>
<dbReference type="PROSITE" id="PS50089">
    <property type="entry name" value="ZF_RING_2"/>
    <property type="match status" value="1"/>
</dbReference>
<comment type="catalytic activity">
    <reaction evidence="1">
        <text>S-ubiquitinyl-[E2 ubiquitin-conjugating enzyme]-L-cysteine + [acceptor protein]-L-lysine = [E2 ubiquitin-conjugating enzyme]-L-cysteine + N(6)-ubiquitinyl-[acceptor protein]-L-lysine.</text>
        <dbReference type="EC" id="2.3.2.27"/>
    </reaction>
</comment>
<comment type="caution">
    <text evidence="8">The sequence shown here is derived from an EMBL/GenBank/DDBJ whole genome shotgun (WGS) entry which is preliminary data.</text>
</comment>
<dbReference type="PANTHER" id="PTHR15710:SF223">
    <property type="entry name" value="E3 UBIQUITIN-PROTEIN LIGASE AIP2-LIKE"/>
    <property type="match status" value="1"/>
</dbReference>
<evidence type="ECO:0000313" key="8">
    <source>
        <dbReference type="EMBL" id="GMI80197.1"/>
    </source>
</evidence>
<sequence length="211" mass="22752">MATAGGNSSSSRYPDSKSLSSPMFEIELRATFIIVERNGGVNREVPMELGRIISHVIHKFPLEDLINDGNGAVSDMFDSMRIPVQPSKVEAVAASAVRLAVAARDGGGSKVLRMRVQVEAVVDEVPDFGNDDTDDENEDEEAEAATKAAAEENLAKVVVEGSGKDCPICLEELAVGSEAVCMPCTHVFHDPCIVAWLNKKKRCPCCRFKLS</sequence>
<evidence type="ECO:0000256" key="4">
    <source>
        <dbReference type="ARBA" id="ARBA00022771"/>
    </source>
</evidence>
<dbReference type="OrthoDB" id="4348522at2759"/>
<evidence type="ECO:0000256" key="1">
    <source>
        <dbReference type="ARBA" id="ARBA00000900"/>
    </source>
</evidence>
<dbReference type="GO" id="GO:0005737">
    <property type="term" value="C:cytoplasm"/>
    <property type="evidence" value="ECO:0007669"/>
    <property type="project" value="TreeGrafter"/>
</dbReference>
<feature type="domain" description="RING-type" evidence="7">
    <location>
        <begin position="166"/>
        <end position="207"/>
    </location>
</feature>
<accession>A0A9W7HMP6</accession>
<dbReference type="AlphaFoldDB" id="A0A9W7HMP6"/>
<reference evidence="8" key="1">
    <citation type="submission" date="2023-05" db="EMBL/GenBank/DDBJ databases">
        <title>Genome and transcriptome analyses reveal genes involved in the formation of fine ridges on petal epidermal cells in Hibiscus trionum.</title>
        <authorList>
            <person name="Koshimizu S."/>
            <person name="Masuda S."/>
            <person name="Ishii T."/>
            <person name="Shirasu K."/>
            <person name="Hoshino A."/>
            <person name="Arita M."/>
        </authorList>
    </citation>
    <scope>NUCLEOTIDE SEQUENCE</scope>
    <source>
        <strain evidence="8">Hamamatsu line</strain>
    </source>
</reference>
<dbReference type="Gene3D" id="3.30.40.10">
    <property type="entry name" value="Zinc/RING finger domain, C3HC4 (zinc finger)"/>
    <property type="match status" value="1"/>
</dbReference>
<dbReference type="PANTHER" id="PTHR15710">
    <property type="entry name" value="E3 UBIQUITIN-PROTEIN LIGASE PRAJA"/>
    <property type="match status" value="1"/>
</dbReference>
<dbReference type="EMBL" id="BSYR01000017">
    <property type="protein sequence ID" value="GMI80197.1"/>
    <property type="molecule type" value="Genomic_DNA"/>
</dbReference>
<name>A0A9W7HMP6_HIBTR</name>
<dbReference type="EC" id="2.3.2.27" evidence="2"/>
<protein>
    <recommendedName>
        <fullName evidence="2">RING-type E3 ubiquitin transferase</fullName>
        <ecNumber evidence="2">2.3.2.27</ecNumber>
    </recommendedName>
</protein>
<evidence type="ECO:0000256" key="2">
    <source>
        <dbReference type="ARBA" id="ARBA00012483"/>
    </source>
</evidence>
<keyword evidence="3" id="KW-0479">Metal-binding</keyword>
<dbReference type="InterPro" id="IPR001841">
    <property type="entry name" value="Znf_RING"/>
</dbReference>
<evidence type="ECO:0000259" key="7">
    <source>
        <dbReference type="PROSITE" id="PS50089"/>
    </source>
</evidence>
<evidence type="ECO:0000256" key="6">
    <source>
        <dbReference type="PROSITE-ProRule" id="PRU00175"/>
    </source>
</evidence>
<keyword evidence="5" id="KW-0862">Zinc</keyword>
<evidence type="ECO:0000256" key="5">
    <source>
        <dbReference type="ARBA" id="ARBA00022833"/>
    </source>
</evidence>
<dbReference type="CDD" id="cd16454">
    <property type="entry name" value="RING-H2_PA-TM-RING"/>
    <property type="match status" value="1"/>
</dbReference>
<dbReference type="SUPFAM" id="SSF57850">
    <property type="entry name" value="RING/U-box"/>
    <property type="match status" value="1"/>
</dbReference>
<organism evidence="8 9">
    <name type="scientific">Hibiscus trionum</name>
    <name type="common">Flower of an hour</name>
    <dbReference type="NCBI Taxonomy" id="183268"/>
    <lineage>
        <taxon>Eukaryota</taxon>
        <taxon>Viridiplantae</taxon>
        <taxon>Streptophyta</taxon>
        <taxon>Embryophyta</taxon>
        <taxon>Tracheophyta</taxon>
        <taxon>Spermatophyta</taxon>
        <taxon>Magnoliopsida</taxon>
        <taxon>eudicotyledons</taxon>
        <taxon>Gunneridae</taxon>
        <taxon>Pentapetalae</taxon>
        <taxon>rosids</taxon>
        <taxon>malvids</taxon>
        <taxon>Malvales</taxon>
        <taxon>Malvaceae</taxon>
        <taxon>Malvoideae</taxon>
        <taxon>Hibiscus</taxon>
    </lineage>
</organism>
<dbReference type="Pfam" id="PF13639">
    <property type="entry name" value="zf-RING_2"/>
    <property type="match status" value="1"/>
</dbReference>
<evidence type="ECO:0000256" key="3">
    <source>
        <dbReference type="ARBA" id="ARBA00022723"/>
    </source>
</evidence>
<dbReference type="GO" id="GO:0016567">
    <property type="term" value="P:protein ubiquitination"/>
    <property type="evidence" value="ECO:0007669"/>
    <property type="project" value="TreeGrafter"/>
</dbReference>
<gene>
    <name evidence="8" type="ORF">HRI_001689000</name>
</gene>
<evidence type="ECO:0000313" key="9">
    <source>
        <dbReference type="Proteomes" id="UP001165190"/>
    </source>
</evidence>
<keyword evidence="4 6" id="KW-0863">Zinc-finger</keyword>
<dbReference type="Proteomes" id="UP001165190">
    <property type="component" value="Unassembled WGS sequence"/>
</dbReference>
<proteinExistence type="predicted"/>